<evidence type="ECO:0000313" key="1">
    <source>
        <dbReference type="EMBL" id="GJT24674.1"/>
    </source>
</evidence>
<reference evidence="1" key="1">
    <citation type="journal article" date="2022" name="Int. J. Mol. Sci.">
        <title>Draft Genome of Tanacetum Coccineum: Genomic Comparison of Closely Related Tanacetum-Family Plants.</title>
        <authorList>
            <person name="Yamashiro T."/>
            <person name="Shiraishi A."/>
            <person name="Nakayama K."/>
            <person name="Satake H."/>
        </authorList>
    </citation>
    <scope>NUCLEOTIDE SEQUENCE</scope>
</reference>
<reference evidence="1" key="2">
    <citation type="submission" date="2022-01" db="EMBL/GenBank/DDBJ databases">
        <authorList>
            <person name="Yamashiro T."/>
            <person name="Shiraishi A."/>
            <person name="Satake H."/>
            <person name="Nakayama K."/>
        </authorList>
    </citation>
    <scope>NUCLEOTIDE SEQUENCE</scope>
</reference>
<name>A0ABQ5CIJ4_9ASTR</name>
<gene>
    <name evidence="1" type="ORF">Tco_0894611</name>
</gene>
<dbReference type="PANTHER" id="PTHR36617">
    <property type="entry name" value="PROTEIN, PUTATIVE-RELATED"/>
    <property type="match status" value="1"/>
</dbReference>
<dbReference type="Proteomes" id="UP001151760">
    <property type="component" value="Unassembled WGS sequence"/>
</dbReference>
<protein>
    <submittedName>
        <fullName evidence="1">Uncharacterized protein</fullName>
    </submittedName>
</protein>
<accession>A0ABQ5CIJ4</accession>
<keyword evidence="2" id="KW-1185">Reference proteome</keyword>
<evidence type="ECO:0000313" key="2">
    <source>
        <dbReference type="Proteomes" id="UP001151760"/>
    </source>
</evidence>
<organism evidence="1 2">
    <name type="scientific">Tanacetum coccineum</name>
    <dbReference type="NCBI Taxonomy" id="301880"/>
    <lineage>
        <taxon>Eukaryota</taxon>
        <taxon>Viridiplantae</taxon>
        <taxon>Streptophyta</taxon>
        <taxon>Embryophyta</taxon>
        <taxon>Tracheophyta</taxon>
        <taxon>Spermatophyta</taxon>
        <taxon>Magnoliopsida</taxon>
        <taxon>eudicotyledons</taxon>
        <taxon>Gunneridae</taxon>
        <taxon>Pentapetalae</taxon>
        <taxon>asterids</taxon>
        <taxon>campanulids</taxon>
        <taxon>Asterales</taxon>
        <taxon>Asteraceae</taxon>
        <taxon>Asteroideae</taxon>
        <taxon>Anthemideae</taxon>
        <taxon>Anthemidinae</taxon>
        <taxon>Tanacetum</taxon>
    </lineage>
</organism>
<sequence>MNGGGIGTEGSSRTRPLRVVMAFNSPFGLATVLLLGRDPVPDEETHPRKTDFYPDCYFGCFLDSGFDKAELGCFDFDCFGMILILINPGLVEIIVFVFRTIAKQIAVTLRALLFRWVWRFVSQDNSLWCRVISSIHGSCFPQSSPQSSSVWCSIVREIHKLKLQGVDLLSYVRVRVGNGLKTKFWKDPWIDDSLLCHRFPRVYNLEDNRDASVAEKLTASIDGSFRRSTRGGVEEQQFVQLQNLVDPCVLSSVSDRWVWSLGGDGLFRVKDVRNLLDDNFLPKSNNATRWVKFIPIKVNVFAKLKASQPLMLLGPKVLQSKPLIRVWRDFGDGE</sequence>
<comment type="caution">
    <text evidence="1">The sequence shown here is derived from an EMBL/GenBank/DDBJ whole genome shotgun (WGS) entry which is preliminary data.</text>
</comment>
<proteinExistence type="predicted"/>
<dbReference type="EMBL" id="BQNB010014154">
    <property type="protein sequence ID" value="GJT24674.1"/>
    <property type="molecule type" value="Genomic_DNA"/>
</dbReference>
<dbReference type="PANTHER" id="PTHR36617:SF16">
    <property type="entry name" value="OS04G0516500 PROTEIN"/>
    <property type="match status" value="1"/>
</dbReference>